<dbReference type="InterPro" id="IPR003812">
    <property type="entry name" value="Fido"/>
</dbReference>
<reference evidence="2 3" key="1">
    <citation type="submission" date="2019-01" db="EMBL/GenBank/DDBJ databases">
        <authorList>
            <consortium name="Pathogen Informatics"/>
        </authorList>
    </citation>
    <scope>NUCLEOTIDE SEQUENCE [LARGE SCALE GENOMIC DNA]</scope>
    <source>
        <strain evidence="2 3">NCTC10172</strain>
    </source>
</reference>
<gene>
    <name evidence="2" type="ORF">NCTC10172_00729</name>
</gene>
<evidence type="ECO:0000313" key="3">
    <source>
        <dbReference type="Proteomes" id="UP000290909"/>
    </source>
</evidence>
<name>A0A449BJT2_9MOLU</name>
<feature type="domain" description="Fido" evidence="1">
    <location>
        <begin position="1"/>
        <end position="115"/>
    </location>
</feature>
<proteinExistence type="predicted"/>
<dbReference type="STRING" id="1408416.GCA_000702765_00073"/>
<protein>
    <submittedName>
        <fullName evidence="2">Fic family protein</fullName>
    </submittedName>
</protein>
<dbReference type="Gene3D" id="1.10.3290.10">
    <property type="entry name" value="Fido-like domain"/>
    <property type="match status" value="1"/>
</dbReference>
<dbReference type="KEGG" id="ahk:NCTC10172_00729"/>
<organism evidence="2 3">
    <name type="scientific">Acholeplasma hippikon</name>
    <dbReference type="NCBI Taxonomy" id="264636"/>
    <lineage>
        <taxon>Bacteria</taxon>
        <taxon>Bacillati</taxon>
        <taxon>Mycoplasmatota</taxon>
        <taxon>Mollicutes</taxon>
        <taxon>Acholeplasmatales</taxon>
        <taxon>Acholeplasmataceae</taxon>
        <taxon>Acholeplasma</taxon>
    </lineage>
</organism>
<dbReference type="Pfam" id="PF02661">
    <property type="entry name" value="Fic"/>
    <property type="match status" value="1"/>
</dbReference>
<dbReference type="PROSITE" id="PS51459">
    <property type="entry name" value="FIDO"/>
    <property type="match status" value="1"/>
</dbReference>
<accession>A0A449BJT2</accession>
<dbReference type="InterPro" id="IPR036597">
    <property type="entry name" value="Fido-like_dom_sf"/>
</dbReference>
<evidence type="ECO:0000259" key="1">
    <source>
        <dbReference type="PROSITE" id="PS51459"/>
    </source>
</evidence>
<keyword evidence="3" id="KW-1185">Reference proteome</keyword>
<dbReference type="SUPFAM" id="SSF140931">
    <property type="entry name" value="Fic-like"/>
    <property type="match status" value="1"/>
</dbReference>
<sequence>MGGSTTTKPNDVSVAMASLIGKYENKETFSFEDIIEFHYNFEIIHSFHDGNGRVGRLIAFIECLRHGIVPFTIDESIKLFYYRELKEWKNEKGYLIDTCLAGHDKYKKLMGIFEINYSW</sequence>
<dbReference type="Proteomes" id="UP000290909">
    <property type="component" value="Chromosome"/>
</dbReference>
<evidence type="ECO:0000313" key="2">
    <source>
        <dbReference type="EMBL" id="VEU82709.1"/>
    </source>
</evidence>
<dbReference type="EMBL" id="LR215050">
    <property type="protein sequence ID" value="VEU82709.1"/>
    <property type="molecule type" value="Genomic_DNA"/>
</dbReference>
<dbReference type="AlphaFoldDB" id="A0A449BJT2"/>